<protein>
    <submittedName>
        <fullName evidence="2">Uncharacterized protein</fullName>
    </submittedName>
</protein>
<sequence>MVRDFDLMDPGDPSEPPRFSCEQCNGEMYPVEYIDVRGKTHTFKGKH</sequence>
<feature type="region of interest" description="Disordered" evidence="1">
    <location>
        <begin position="1"/>
        <end position="21"/>
    </location>
</feature>
<evidence type="ECO:0000256" key="1">
    <source>
        <dbReference type="SAM" id="MobiDB-lite"/>
    </source>
</evidence>
<organism evidence="2 3">
    <name type="scientific">Piscibacillus salipiscarius</name>
    <dbReference type="NCBI Taxonomy" id="299480"/>
    <lineage>
        <taxon>Bacteria</taxon>
        <taxon>Bacillati</taxon>
        <taxon>Bacillota</taxon>
        <taxon>Bacilli</taxon>
        <taxon>Bacillales</taxon>
        <taxon>Bacillaceae</taxon>
        <taxon>Piscibacillus</taxon>
    </lineage>
</organism>
<proteinExistence type="predicted"/>
<comment type="caution">
    <text evidence="2">The sequence shown here is derived from an EMBL/GenBank/DDBJ whole genome shotgun (WGS) entry which is preliminary data.</text>
</comment>
<dbReference type="EMBL" id="JBHUMZ010000027">
    <property type="protein sequence ID" value="MFD2639574.1"/>
    <property type="molecule type" value="Genomic_DNA"/>
</dbReference>
<accession>A0ABW5QCA4</accession>
<evidence type="ECO:0000313" key="3">
    <source>
        <dbReference type="Proteomes" id="UP001597452"/>
    </source>
</evidence>
<name>A0ABW5QCA4_9BACI</name>
<evidence type="ECO:0000313" key="2">
    <source>
        <dbReference type="EMBL" id="MFD2639574.1"/>
    </source>
</evidence>
<gene>
    <name evidence="2" type="ORF">ACFSW4_11905</name>
</gene>
<dbReference type="Proteomes" id="UP001597452">
    <property type="component" value="Unassembled WGS sequence"/>
</dbReference>
<reference evidence="3" key="1">
    <citation type="journal article" date="2019" name="Int. J. Syst. Evol. Microbiol.">
        <title>The Global Catalogue of Microorganisms (GCM) 10K type strain sequencing project: providing services to taxonomists for standard genome sequencing and annotation.</title>
        <authorList>
            <consortium name="The Broad Institute Genomics Platform"/>
            <consortium name="The Broad Institute Genome Sequencing Center for Infectious Disease"/>
            <person name="Wu L."/>
            <person name="Ma J."/>
        </authorList>
    </citation>
    <scope>NUCLEOTIDE SEQUENCE [LARGE SCALE GENOMIC DNA]</scope>
    <source>
        <strain evidence="3">TISTR 1571</strain>
    </source>
</reference>
<keyword evidence="3" id="KW-1185">Reference proteome</keyword>